<keyword evidence="1" id="KW-0472">Membrane</keyword>
<protein>
    <submittedName>
        <fullName evidence="2">Uncharacterized protein</fullName>
    </submittedName>
</protein>
<reference evidence="2 3" key="1">
    <citation type="journal article" date="2016" name="Nat. Commun.">
        <title>Thousands of microbial genomes shed light on interconnected biogeochemical processes in an aquifer system.</title>
        <authorList>
            <person name="Anantharaman K."/>
            <person name="Brown C.T."/>
            <person name="Hug L.A."/>
            <person name="Sharon I."/>
            <person name="Castelle C.J."/>
            <person name="Probst A.J."/>
            <person name="Thomas B.C."/>
            <person name="Singh A."/>
            <person name="Wilkins M.J."/>
            <person name="Karaoz U."/>
            <person name="Brodie E.L."/>
            <person name="Williams K.H."/>
            <person name="Hubbard S.S."/>
            <person name="Banfield J.F."/>
        </authorList>
    </citation>
    <scope>NUCLEOTIDE SEQUENCE [LARGE SCALE GENOMIC DNA]</scope>
</reference>
<feature type="transmembrane region" description="Helical" evidence="1">
    <location>
        <begin position="65"/>
        <end position="84"/>
    </location>
</feature>
<name>A0A1F4VDF7_UNCKA</name>
<evidence type="ECO:0000313" key="2">
    <source>
        <dbReference type="EMBL" id="OGC55205.1"/>
    </source>
</evidence>
<organism evidence="2 3">
    <name type="scientific">candidate division WWE3 bacterium RIFCSPLOWO2_01_FULL_41_18</name>
    <dbReference type="NCBI Taxonomy" id="1802625"/>
    <lineage>
        <taxon>Bacteria</taxon>
        <taxon>Katanobacteria</taxon>
    </lineage>
</organism>
<keyword evidence="1" id="KW-1133">Transmembrane helix</keyword>
<accession>A0A1F4VDF7</accession>
<sequence>MGKNRKETDMNTTYICLSSTVIGIISFVIFSYGFAKHMQEKIAGDPDLSDSEREESLTFLRKWKFAAPIGLLLFMGVFAYGTLFEPPEAPHQHKKGV</sequence>
<evidence type="ECO:0000256" key="1">
    <source>
        <dbReference type="SAM" id="Phobius"/>
    </source>
</evidence>
<comment type="caution">
    <text evidence="2">The sequence shown here is derived from an EMBL/GenBank/DDBJ whole genome shotgun (WGS) entry which is preliminary data.</text>
</comment>
<proteinExistence type="predicted"/>
<keyword evidence="1" id="KW-0812">Transmembrane</keyword>
<gene>
    <name evidence="2" type="ORF">A3A78_04495</name>
</gene>
<dbReference type="Proteomes" id="UP000176504">
    <property type="component" value="Unassembled WGS sequence"/>
</dbReference>
<evidence type="ECO:0000313" key="3">
    <source>
        <dbReference type="Proteomes" id="UP000176504"/>
    </source>
</evidence>
<feature type="transmembrane region" description="Helical" evidence="1">
    <location>
        <begin position="12"/>
        <end position="35"/>
    </location>
</feature>
<dbReference type="EMBL" id="MEVI01000003">
    <property type="protein sequence ID" value="OGC55205.1"/>
    <property type="molecule type" value="Genomic_DNA"/>
</dbReference>
<dbReference type="AlphaFoldDB" id="A0A1F4VDF7"/>